<dbReference type="GO" id="GO:0016788">
    <property type="term" value="F:hydrolase activity, acting on ester bonds"/>
    <property type="evidence" value="ECO:0007669"/>
    <property type="project" value="InterPro"/>
</dbReference>
<evidence type="ECO:0000259" key="1">
    <source>
        <dbReference type="Pfam" id="PF07819"/>
    </source>
</evidence>
<keyword evidence="3" id="KW-1185">Reference proteome</keyword>
<dbReference type="EMBL" id="CADIJQ010000006">
    <property type="protein sequence ID" value="CAB3720103.1"/>
    <property type="molecule type" value="Genomic_DNA"/>
</dbReference>
<name>A0A6S7B721_9BURK</name>
<dbReference type="SUPFAM" id="SSF53474">
    <property type="entry name" value="alpha/beta-Hydrolases"/>
    <property type="match status" value="1"/>
</dbReference>
<dbReference type="InterPro" id="IPR029058">
    <property type="entry name" value="AB_hydrolase_fold"/>
</dbReference>
<protein>
    <recommendedName>
        <fullName evidence="1">GPI inositol-deacylase PGAP1-like alpha/beta domain-containing protein</fullName>
    </recommendedName>
</protein>
<reference evidence="2 3" key="1">
    <citation type="submission" date="2020-04" db="EMBL/GenBank/DDBJ databases">
        <authorList>
            <person name="De Canck E."/>
        </authorList>
    </citation>
    <scope>NUCLEOTIDE SEQUENCE [LARGE SCALE GENOMIC DNA]</scope>
    <source>
        <strain evidence="2 3">LMG 3441</strain>
    </source>
</reference>
<evidence type="ECO:0000313" key="3">
    <source>
        <dbReference type="Proteomes" id="UP000494269"/>
    </source>
</evidence>
<dbReference type="Pfam" id="PF07819">
    <property type="entry name" value="PGAP1"/>
    <property type="match status" value="1"/>
</dbReference>
<dbReference type="AlphaFoldDB" id="A0A6S7B721"/>
<dbReference type="Proteomes" id="UP000494269">
    <property type="component" value="Unassembled WGS sequence"/>
</dbReference>
<evidence type="ECO:0000313" key="2">
    <source>
        <dbReference type="EMBL" id="CAB3720103.1"/>
    </source>
</evidence>
<proteinExistence type="predicted"/>
<dbReference type="Gene3D" id="3.40.50.1820">
    <property type="entry name" value="alpha/beta hydrolase"/>
    <property type="match status" value="1"/>
</dbReference>
<feature type="domain" description="GPI inositol-deacylase PGAP1-like alpha/beta" evidence="1">
    <location>
        <begin position="255"/>
        <end position="314"/>
    </location>
</feature>
<sequence>MTDNAPTARRYAPMSFDARGQPLFHWRLTPTALCDPVILLVPPAAILPVIFIPGIMGSNLKSAPDAGEAGEPVWRLDAGLAGKPLGLFKRWSDEYAGTRQTVLHPKRVAVDPDGAVPARGAGSVIEPPGESAAQRKDAVIARYRERGWGEVSESSYHAFLLWLEDTLNSAYLPHQWPAFQLKSMHLDMPDNGSPHPILKPGLDVPLAGLGERLLRELPHLKTDELSARAAYRMPVHAFGYNWLEDNEDAAAKLAVRINEIRRQYGGNCQQVILVTHSMGGLVARRCAQLPGMADVIAGVMHGAMPTNGAPVAYRRCKVGMQQESAMAGAVIGRTGKEVTAVFAQAPGALQLLPTKRYALGWLRLRDQHYAPAMPARPEADPYAEIYLRRDRWWALLREEWLAPEEGTPIEWVDYAGNIREAKRFHEKIGGAYHPNTYVYYGADDKQPSFETITWQMHPGRGYPERPLGVPPDAFVVSTMQMVDVRDEGSSPLYVGGGRAEHAARLRGEWPTQPMEVSHWELHCSMQDGSGDGTVPVSSGKAPAMQAREGQVRAQVGVTGFDHEGAFGVVQTRHFTLYSLIKIAAQAKRPLCAA</sequence>
<dbReference type="InterPro" id="IPR012908">
    <property type="entry name" value="PGAP1-ab_dom-like"/>
</dbReference>
<gene>
    <name evidence="2" type="ORF">LMG3441_03741</name>
</gene>
<accession>A0A6S7B721</accession>
<organism evidence="2 3">
    <name type="scientific">Achromobacter kerstersii</name>
    <dbReference type="NCBI Taxonomy" id="1353890"/>
    <lineage>
        <taxon>Bacteria</taxon>
        <taxon>Pseudomonadati</taxon>
        <taxon>Pseudomonadota</taxon>
        <taxon>Betaproteobacteria</taxon>
        <taxon>Burkholderiales</taxon>
        <taxon>Alcaligenaceae</taxon>
        <taxon>Achromobacter</taxon>
    </lineage>
</organism>